<keyword evidence="1" id="KW-0812">Transmembrane</keyword>
<keyword evidence="1" id="KW-0472">Membrane</keyword>
<dbReference type="Proteomes" id="UP000704341">
    <property type="component" value="Unassembled WGS sequence"/>
</dbReference>
<protein>
    <submittedName>
        <fullName evidence="2">Uncharacterized protein</fullName>
    </submittedName>
</protein>
<accession>A0ABR8P9M7</accession>
<dbReference type="EMBL" id="QORN01000049">
    <property type="protein sequence ID" value="MBD5807391.1"/>
    <property type="molecule type" value="Genomic_DNA"/>
</dbReference>
<evidence type="ECO:0000256" key="1">
    <source>
        <dbReference type="SAM" id="Phobius"/>
    </source>
</evidence>
<keyword evidence="1" id="KW-1133">Transmembrane helix</keyword>
<keyword evidence="3" id="KW-1185">Reference proteome</keyword>
<feature type="transmembrane region" description="Helical" evidence="1">
    <location>
        <begin position="21"/>
        <end position="41"/>
    </location>
</feature>
<proteinExistence type="predicted"/>
<reference evidence="2 3" key="1">
    <citation type="submission" date="2018-07" db="EMBL/GenBank/DDBJ databases">
        <title>Phylogenomic Insights into understanding Host Adaptation of Lactobacillus reuteri by a novel species, Lactobacillus spp. M31.</title>
        <authorList>
            <person name="Sharma S."/>
            <person name="Patil P."/>
            <person name="Korpole S."/>
            <person name="Patil P.B."/>
        </authorList>
    </citation>
    <scope>NUCLEOTIDE SEQUENCE [LARGE SCALE GENOMIC DNA]</scope>
    <source>
        <strain evidence="2 3">M31</strain>
    </source>
</reference>
<name>A0ABR8P9M7_9LACO</name>
<organism evidence="2 3">
    <name type="scientific">Limosilactobacillus walteri</name>
    <dbReference type="NCBI Taxonomy" id="2268022"/>
    <lineage>
        <taxon>Bacteria</taxon>
        <taxon>Bacillati</taxon>
        <taxon>Bacillota</taxon>
        <taxon>Bacilli</taxon>
        <taxon>Lactobacillales</taxon>
        <taxon>Lactobacillaceae</taxon>
        <taxon>Limosilactobacillus</taxon>
    </lineage>
</organism>
<comment type="caution">
    <text evidence="2">The sequence shown here is derived from an EMBL/GenBank/DDBJ whole genome shotgun (WGS) entry which is preliminary data.</text>
</comment>
<sequence length="75" mass="8834">MTKPHKDSQYNINSIKNDLCGYTFALFIMLGGIVSGDSIPWEWLKEVIHFCFIVTLFEEMCSLYRYIKLKKQLSH</sequence>
<evidence type="ECO:0000313" key="2">
    <source>
        <dbReference type="EMBL" id="MBD5807391.1"/>
    </source>
</evidence>
<gene>
    <name evidence="2" type="ORF">DTK66_09880</name>
</gene>
<evidence type="ECO:0000313" key="3">
    <source>
        <dbReference type="Proteomes" id="UP000704341"/>
    </source>
</evidence>